<reference evidence="2" key="1">
    <citation type="submission" date="2015-04" db="UniProtKB">
        <authorList>
            <consortium name="EnsemblPlants"/>
        </authorList>
    </citation>
    <scope>IDENTIFICATION</scope>
</reference>
<accession>A0A0E0BA40</accession>
<dbReference type="Proteomes" id="UP000026961">
    <property type="component" value="Chromosome 10"/>
</dbReference>
<dbReference type="EnsemblPlants" id="OGLUM10G08710.1">
    <property type="protein sequence ID" value="OGLUM10G08710.1"/>
    <property type="gene ID" value="OGLUM10G08710"/>
</dbReference>
<evidence type="ECO:0000313" key="2">
    <source>
        <dbReference type="EnsemblPlants" id="OGLUM10G08710.1"/>
    </source>
</evidence>
<feature type="region of interest" description="Disordered" evidence="1">
    <location>
        <begin position="25"/>
        <end position="83"/>
    </location>
</feature>
<sequence>MDGEFEFKFDDDTIVSFNEVVAAPMLIDGDGDGDGDGADGEEGAENSRREPEWWPPPPSPPILLPLRDASGHRSGQHPGGHCRRGVLWRSVPSGMPRVSGCLCQISSVLACPSFARVGTAGKEKEERVVSGIRLMPSPQICRPHHTTREHRRD</sequence>
<protein>
    <submittedName>
        <fullName evidence="2">Uncharacterized protein</fullName>
    </submittedName>
</protein>
<name>A0A0E0BA40_9ORYZ</name>
<keyword evidence="3" id="KW-1185">Reference proteome</keyword>
<dbReference type="HOGENOM" id="CLU_1716079_0_0_1"/>
<evidence type="ECO:0000256" key="1">
    <source>
        <dbReference type="SAM" id="MobiDB-lite"/>
    </source>
</evidence>
<reference evidence="2" key="2">
    <citation type="submission" date="2018-05" db="EMBL/GenBank/DDBJ databases">
        <title>OgluRS3 (Oryza glumaepatula Reference Sequence Version 3).</title>
        <authorList>
            <person name="Zhang J."/>
            <person name="Kudrna D."/>
            <person name="Lee S."/>
            <person name="Talag J."/>
            <person name="Welchert J."/>
            <person name="Wing R.A."/>
        </authorList>
    </citation>
    <scope>NUCLEOTIDE SEQUENCE [LARGE SCALE GENOMIC DNA]</scope>
</reference>
<proteinExistence type="predicted"/>
<dbReference type="Gramene" id="OGLUM10G08710.1">
    <property type="protein sequence ID" value="OGLUM10G08710.1"/>
    <property type="gene ID" value="OGLUM10G08710"/>
</dbReference>
<dbReference type="AlphaFoldDB" id="A0A0E0BA40"/>
<feature type="compositionally biased region" description="Pro residues" evidence="1">
    <location>
        <begin position="53"/>
        <end position="63"/>
    </location>
</feature>
<feature type="compositionally biased region" description="Acidic residues" evidence="1">
    <location>
        <begin position="29"/>
        <end position="44"/>
    </location>
</feature>
<evidence type="ECO:0000313" key="3">
    <source>
        <dbReference type="Proteomes" id="UP000026961"/>
    </source>
</evidence>
<organism evidence="2">
    <name type="scientific">Oryza glumipatula</name>
    <dbReference type="NCBI Taxonomy" id="40148"/>
    <lineage>
        <taxon>Eukaryota</taxon>
        <taxon>Viridiplantae</taxon>
        <taxon>Streptophyta</taxon>
        <taxon>Embryophyta</taxon>
        <taxon>Tracheophyta</taxon>
        <taxon>Spermatophyta</taxon>
        <taxon>Magnoliopsida</taxon>
        <taxon>Liliopsida</taxon>
        <taxon>Poales</taxon>
        <taxon>Poaceae</taxon>
        <taxon>BOP clade</taxon>
        <taxon>Oryzoideae</taxon>
        <taxon>Oryzeae</taxon>
        <taxon>Oryzinae</taxon>
        <taxon>Oryza</taxon>
    </lineage>
</organism>